<reference evidence="2 3" key="1">
    <citation type="submission" date="2016-03" db="EMBL/GenBank/DDBJ databases">
        <title>Acetic acid bacteria sequencing.</title>
        <authorList>
            <person name="Brandt J."/>
            <person name="Jakob F."/>
            <person name="Vogel R.F."/>
        </authorList>
    </citation>
    <scope>NUCLEOTIDE SEQUENCE [LARGE SCALE GENOMIC DNA]</scope>
    <source>
        <strain evidence="2 3">TMW2.1084</strain>
    </source>
</reference>
<dbReference type="EMBL" id="CP014687">
    <property type="protein sequence ID" value="AQT03826.1"/>
    <property type="molecule type" value="Genomic_DNA"/>
</dbReference>
<dbReference type="RefSeq" id="WP_077929771.1">
    <property type="nucleotide sequence ID" value="NZ_CP014687.1"/>
</dbReference>
<sequence>MSARPVPPVLSPCLLIDLMSWPFFSLSKSPRHVPVSFVMGRVTMQVSGRDDGPMATIWDADILIWAVSRLVAARRQGIPVSPRVQGSMSEVLRFTGRDPAAIRYERLRTALDRLHGTQVTTSLRQTRDGAQSFSWLIAWQERRGELDLILPQWLCDAIGRRGVLTLDPRYFALTGGFERWLYLLVRRHAGRQSDGWAFDLPHLYRKSASRSPYPRFVFEIRRLIAADTLPGYRLRLETDASNVPVLRFSPDPSKETYPQELVDNHVEDS</sequence>
<protein>
    <submittedName>
        <fullName evidence="2">RepA replication protein</fullName>
    </submittedName>
</protein>
<proteinExistence type="predicted"/>
<dbReference type="Proteomes" id="UP000189055">
    <property type="component" value="Chromosome"/>
</dbReference>
<dbReference type="AlphaFoldDB" id="A0A1U9LBJ0"/>
<dbReference type="STRING" id="1076596.A0U91_00910"/>
<dbReference type="Pfam" id="PF10134">
    <property type="entry name" value="RPA"/>
    <property type="match status" value="1"/>
</dbReference>
<dbReference type="InterPro" id="IPR018777">
    <property type="entry name" value="Replication_initiator_prot_A"/>
</dbReference>
<feature type="region of interest" description="Disordered" evidence="1">
    <location>
        <begin position="248"/>
        <end position="269"/>
    </location>
</feature>
<evidence type="ECO:0000256" key="1">
    <source>
        <dbReference type="SAM" id="MobiDB-lite"/>
    </source>
</evidence>
<dbReference type="KEGG" id="aper:A0U91_00910"/>
<gene>
    <name evidence="2" type="ORF">A0U91_00910</name>
</gene>
<name>A0A1U9LBJ0_9PROT</name>
<accession>A0A1U9LBJ0</accession>
<evidence type="ECO:0000313" key="2">
    <source>
        <dbReference type="EMBL" id="AQT03826.1"/>
    </source>
</evidence>
<evidence type="ECO:0000313" key="3">
    <source>
        <dbReference type="Proteomes" id="UP000189055"/>
    </source>
</evidence>
<organism evidence="2 3">
    <name type="scientific">Acetobacter persici</name>
    <dbReference type="NCBI Taxonomy" id="1076596"/>
    <lineage>
        <taxon>Bacteria</taxon>
        <taxon>Pseudomonadati</taxon>
        <taxon>Pseudomonadota</taxon>
        <taxon>Alphaproteobacteria</taxon>
        <taxon>Acetobacterales</taxon>
        <taxon>Acetobacteraceae</taxon>
        <taxon>Acetobacter</taxon>
    </lineage>
</organism>